<organism>
    <name type="scientific">Serpula lacrymans var. lacrymans (strain S7.9)</name>
    <name type="common">Dry rot fungus</name>
    <dbReference type="NCBI Taxonomy" id="578457"/>
    <lineage>
        <taxon>Eukaryota</taxon>
        <taxon>Fungi</taxon>
        <taxon>Dikarya</taxon>
        <taxon>Basidiomycota</taxon>
        <taxon>Agaricomycotina</taxon>
        <taxon>Agaricomycetes</taxon>
        <taxon>Agaricomycetidae</taxon>
        <taxon>Boletales</taxon>
        <taxon>Coniophorineae</taxon>
        <taxon>Serpulaceae</taxon>
        <taxon>Serpula</taxon>
    </lineage>
</organism>
<dbReference type="HOGENOM" id="CLU_2159939_0_0_1"/>
<dbReference type="Proteomes" id="UP000008064">
    <property type="component" value="Unassembled WGS sequence"/>
</dbReference>
<gene>
    <name evidence="2" type="ORF">SERLADRAFT_440796</name>
</gene>
<feature type="compositionally biased region" description="Basic and acidic residues" evidence="1">
    <location>
        <begin position="8"/>
        <end position="22"/>
    </location>
</feature>
<sequence>MSETNIKVFDEVNKEYNDKNKPPPELANKTSQFSCLKSQFQFVPSSSPSSIALQGPSTSHNSTTEPLSGPAVPPVQKTLSSIDNDPSVSGRMANAVWEKITKDLQQVDKLI</sequence>
<dbReference type="AlphaFoldDB" id="F8P4L3"/>
<reference evidence="2" key="1">
    <citation type="submission" date="2011-04" db="EMBL/GenBank/DDBJ databases">
        <title>Evolution of plant cell wall degrading machinery underlies the functional diversity of forest fungi.</title>
        <authorList>
            <consortium name="US DOE Joint Genome Institute (JGI-PGF)"/>
            <person name="Eastwood D.C."/>
            <person name="Floudas D."/>
            <person name="Binder M."/>
            <person name="Majcherczyk A."/>
            <person name="Schneider P."/>
            <person name="Aerts A."/>
            <person name="Asiegbu F.O."/>
            <person name="Baker S.E."/>
            <person name="Barry K."/>
            <person name="Bendiksby M."/>
            <person name="Blumentritt M."/>
            <person name="Coutinho P.M."/>
            <person name="Cullen D."/>
            <person name="Cullen D."/>
            <person name="Gathman A."/>
            <person name="Goodell B."/>
            <person name="Henrissat B."/>
            <person name="Ihrmark K."/>
            <person name="Kauserud H."/>
            <person name="Kohler A."/>
            <person name="LaButti K."/>
            <person name="Lapidus A."/>
            <person name="Lavin J.L."/>
            <person name="Lee Y.-H."/>
            <person name="Lindquist E."/>
            <person name="Lilly W."/>
            <person name="Lucas S."/>
            <person name="Morin E."/>
            <person name="Murat C."/>
            <person name="Oguiza J.A."/>
            <person name="Park J."/>
            <person name="Pisabarro A.G."/>
            <person name="Riley R."/>
            <person name="Rosling A."/>
            <person name="Salamov A."/>
            <person name="Schmidt O."/>
            <person name="Schmutz J."/>
            <person name="Skrede I."/>
            <person name="Stenlid J."/>
            <person name="Wiebenga A."/>
            <person name="Xie X."/>
            <person name="Kues U."/>
            <person name="Hibbett D.S."/>
            <person name="Hoffmeister D."/>
            <person name="Hogberg N."/>
            <person name="Martin F."/>
            <person name="Grigoriev I.V."/>
            <person name="Watkinson S.C."/>
        </authorList>
    </citation>
    <scope>NUCLEOTIDE SEQUENCE</scope>
    <source>
        <strain evidence="2">S7.9</strain>
    </source>
</reference>
<accession>F8P4L3</accession>
<evidence type="ECO:0000256" key="1">
    <source>
        <dbReference type="SAM" id="MobiDB-lite"/>
    </source>
</evidence>
<dbReference type="EMBL" id="GL945438">
    <property type="protein sequence ID" value="EGO21550.1"/>
    <property type="molecule type" value="Genomic_DNA"/>
</dbReference>
<dbReference type="GeneID" id="18815435"/>
<evidence type="ECO:0000313" key="2">
    <source>
        <dbReference type="EMBL" id="EGO21550.1"/>
    </source>
</evidence>
<name>F8P4L3_SERL9</name>
<dbReference type="KEGG" id="sla:SERLADRAFT_440796"/>
<dbReference type="RefSeq" id="XP_007321336.1">
    <property type="nucleotide sequence ID" value="XM_007321274.1"/>
</dbReference>
<proteinExistence type="predicted"/>
<feature type="compositionally biased region" description="Polar residues" evidence="1">
    <location>
        <begin position="77"/>
        <end position="87"/>
    </location>
</feature>
<feature type="compositionally biased region" description="Polar residues" evidence="1">
    <location>
        <begin position="51"/>
        <end position="66"/>
    </location>
</feature>
<feature type="region of interest" description="Disordered" evidence="1">
    <location>
        <begin position="45"/>
        <end position="88"/>
    </location>
</feature>
<protein>
    <submittedName>
        <fullName evidence="2">Uncharacterized protein</fullName>
    </submittedName>
</protein>
<feature type="region of interest" description="Disordered" evidence="1">
    <location>
        <begin position="1"/>
        <end position="29"/>
    </location>
</feature>